<evidence type="ECO:0000256" key="6">
    <source>
        <dbReference type="ARBA" id="ARBA00022958"/>
    </source>
</evidence>
<evidence type="ECO:0000256" key="4">
    <source>
        <dbReference type="ARBA" id="ARBA00022538"/>
    </source>
</evidence>
<proteinExistence type="predicted"/>
<comment type="subcellular location">
    <subcellularLocation>
        <location evidence="1">Cell membrane</location>
        <topology evidence="1">Multi-pass membrane protein</topology>
    </subcellularLocation>
</comment>
<feature type="transmembrane region" description="Helical" evidence="10">
    <location>
        <begin position="346"/>
        <end position="370"/>
    </location>
</feature>
<dbReference type="GO" id="GO:0005886">
    <property type="term" value="C:plasma membrane"/>
    <property type="evidence" value="ECO:0007669"/>
    <property type="project" value="UniProtKB-SubCell"/>
</dbReference>
<feature type="transmembrane region" description="Helical" evidence="10">
    <location>
        <begin position="43"/>
        <end position="62"/>
    </location>
</feature>
<dbReference type="PANTHER" id="PTHR32024:SF1">
    <property type="entry name" value="KTR SYSTEM POTASSIUM UPTAKE PROTEIN B"/>
    <property type="match status" value="1"/>
</dbReference>
<organism evidence="11 12">
    <name type="scientific">Lysinibacillus sphaericus</name>
    <name type="common">Bacillus sphaericus</name>
    <dbReference type="NCBI Taxonomy" id="1421"/>
    <lineage>
        <taxon>Bacteria</taxon>
        <taxon>Bacillati</taxon>
        <taxon>Bacillota</taxon>
        <taxon>Bacilli</taxon>
        <taxon>Bacillales</taxon>
        <taxon>Bacillaceae</taxon>
        <taxon>Lysinibacillus</taxon>
    </lineage>
</organism>
<evidence type="ECO:0000256" key="8">
    <source>
        <dbReference type="ARBA" id="ARBA00023065"/>
    </source>
</evidence>
<feature type="transmembrane region" description="Helical" evidence="10">
    <location>
        <begin position="74"/>
        <end position="98"/>
    </location>
</feature>
<feature type="transmembrane region" description="Helical" evidence="10">
    <location>
        <begin position="191"/>
        <end position="214"/>
    </location>
</feature>
<evidence type="ECO:0000313" key="12">
    <source>
        <dbReference type="Proteomes" id="UP000317944"/>
    </source>
</evidence>
<dbReference type="OrthoDB" id="9810952at2"/>
<keyword evidence="9 10" id="KW-0472">Membrane</keyword>
<sequence length="445" mass="48485">MKTFKNKLNPPKILVLGFAVIISIGTFLLMLPVATVDGKGLSFLDALFTATSATCVTGLVVVDTGDTFSIFGELVILFLIQIGGLGFMTFATLLFLLLGKKISLKERLLLKEAFNNISIAGLVKLVKRILLFTALIEFIGGIILSIRFSFDMPVGKAIYFGFFHAISNFNNAGFDLMGGFKSLTEYVDDPFVVITICALITIGGLGFIVINELYEYRETKRLSVHTKIVLTTTLILTVGSTLLIFLFEYGNSKTLGQLSGWGKILGSLYQAVTPRTAGSNTLPISDLTHSTLFLIIWLMFIGGGSGSTAGGIKITTFAVLVATMWSQLKGQEDVVLFRRRIVHETILKALTVTMCGMMIVVLVTIVLSIIEQRHSFMMYLFEATSAFGTAGLSMGLTPELSIGGRLLIILTMFIGRLGPLTIAFAITNRRKKEAFHHPKGNIMIG</sequence>
<evidence type="ECO:0000256" key="5">
    <source>
        <dbReference type="ARBA" id="ARBA00022692"/>
    </source>
</evidence>
<evidence type="ECO:0000256" key="9">
    <source>
        <dbReference type="ARBA" id="ARBA00023136"/>
    </source>
</evidence>
<reference evidence="11 12" key="1">
    <citation type="submission" date="2018-03" db="EMBL/GenBank/DDBJ databases">
        <title>Aerobic endospore-forming bacteria genome sequencing and assembly.</title>
        <authorList>
            <person name="Cavalcante D.A."/>
            <person name="Driks A."/>
            <person name="Putonti C."/>
            <person name="De-Souza M.T."/>
        </authorList>
    </citation>
    <scope>NUCLEOTIDE SEQUENCE [LARGE SCALE GENOMIC DNA]</scope>
    <source>
        <strain evidence="11 12">SDF0037</strain>
    </source>
</reference>
<name>A0A544UC50_LYSSH</name>
<dbReference type="GO" id="GO:0015379">
    <property type="term" value="F:potassium:chloride symporter activity"/>
    <property type="evidence" value="ECO:0007669"/>
    <property type="project" value="InterPro"/>
</dbReference>
<dbReference type="PANTHER" id="PTHR32024">
    <property type="entry name" value="TRK SYSTEM POTASSIUM UPTAKE PROTEIN TRKG-RELATED"/>
    <property type="match status" value="1"/>
</dbReference>
<keyword evidence="4" id="KW-0633">Potassium transport</keyword>
<dbReference type="Proteomes" id="UP000317944">
    <property type="component" value="Unassembled WGS sequence"/>
</dbReference>
<dbReference type="Pfam" id="PF02386">
    <property type="entry name" value="TrkH"/>
    <property type="match status" value="1"/>
</dbReference>
<feature type="transmembrane region" description="Helical" evidence="10">
    <location>
        <begin position="292"/>
        <end position="325"/>
    </location>
</feature>
<dbReference type="RefSeq" id="WP_142509868.1">
    <property type="nucleotide sequence ID" value="NZ_SADV01000016.1"/>
</dbReference>
<feature type="transmembrane region" description="Helical" evidence="10">
    <location>
        <begin position="129"/>
        <end position="150"/>
    </location>
</feature>
<protein>
    <submittedName>
        <fullName evidence="11">Trk family potassium uptake protein</fullName>
    </submittedName>
</protein>
<feature type="transmembrane region" description="Helical" evidence="10">
    <location>
        <begin position="12"/>
        <end position="31"/>
    </location>
</feature>
<dbReference type="InterPro" id="IPR003445">
    <property type="entry name" value="Cat_transpt"/>
</dbReference>
<evidence type="ECO:0000256" key="7">
    <source>
        <dbReference type="ARBA" id="ARBA00022989"/>
    </source>
</evidence>
<dbReference type="AlphaFoldDB" id="A0A544UC50"/>
<accession>A0A544UC50</accession>
<comment type="caution">
    <text evidence="11">The sequence shown here is derived from an EMBL/GenBank/DDBJ whole genome shotgun (WGS) entry which is preliminary data.</text>
</comment>
<evidence type="ECO:0000256" key="2">
    <source>
        <dbReference type="ARBA" id="ARBA00022448"/>
    </source>
</evidence>
<keyword evidence="8" id="KW-0406">Ion transport</keyword>
<keyword evidence="3" id="KW-1003">Cell membrane</keyword>
<evidence type="ECO:0000313" key="11">
    <source>
        <dbReference type="EMBL" id="TQR29911.1"/>
    </source>
</evidence>
<gene>
    <name evidence="11" type="ORF">C7Y47_17040</name>
</gene>
<evidence type="ECO:0000256" key="10">
    <source>
        <dbReference type="SAM" id="Phobius"/>
    </source>
</evidence>
<keyword evidence="2" id="KW-0813">Transport</keyword>
<feature type="transmembrane region" description="Helical" evidence="10">
    <location>
        <begin position="226"/>
        <end position="247"/>
    </location>
</feature>
<evidence type="ECO:0000256" key="3">
    <source>
        <dbReference type="ARBA" id="ARBA00022475"/>
    </source>
</evidence>
<dbReference type="EMBL" id="SADV01000016">
    <property type="protein sequence ID" value="TQR29911.1"/>
    <property type="molecule type" value="Genomic_DNA"/>
</dbReference>
<evidence type="ECO:0000256" key="1">
    <source>
        <dbReference type="ARBA" id="ARBA00004651"/>
    </source>
</evidence>
<dbReference type="NCBIfam" id="TIGR00933">
    <property type="entry name" value="2a38"/>
    <property type="match status" value="1"/>
</dbReference>
<feature type="transmembrane region" description="Helical" evidence="10">
    <location>
        <begin position="406"/>
        <end position="426"/>
    </location>
</feature>
<keyword evidence="6" id="KW-0630">Potassium</keyword>
<keyword evidence="5 10" id="KW-0812">Transmembrane</keyword>
<dbReference type="InterPro" id="IPR004772">
    <property type="entry name" value="TrkH"/>
</dbReference>
<keyword evidence="7 10" id="KW-1133">Transmembrane helix</keyword>